<sequence length="170" mass="17987">MRRRDFVAGALGVTALGAGAAYSRMQGDESVKPVEVETLDAPGSEEGVAQVPRRGEVTFVEFFATWCTVCEGMMDEVAKAHGEVGDGVQFLSVSNEPVGHTVTRDEVADWWRENGGSWTVGVDGDLRLTETLDAAGVPTTVVVDARNRVVSSGTGRKTADEIVGSIESAL</sequence>
<dbReference type="CDD" id="cd02966">
    <property type="entry name" value="TlpA_like_family"/>
    <property type="match status" value="1"/>
</dbReference>
<accession>A0A9Q4GIW2</accession>
<dbReference type="InterPro" id="IPR013766">
    <property type="entry name" value="Thioredoxin_domain"/>
</dbReference>
<dbReference type="EMBL" id="RKLV01000004">
    <property type="protein sequence ID" value="MCX2818661.1"/>
    <property type="molecule type" value="Genomic_DNA"/>
</dbReference>
<evidence type="ECO:0000313" key="3">
    <source>
        <dbReference type="Proteomes" id="UP001149411"/>
    </source>
</evidence>
<dbReference type="PANTHER" id="PTHR42852">
    <property type="entry name" value="THIOL:DISULFIDE INTERCHANGE PROTEIN DSBE"/>
    <property type="match status" value="1"/>
</dbReference>
<dbReference type="InterPro" id="IPR050553">
    <property type="entry name" value="Thioredoxin_ResA/DsbE_sf"/>
</dbReference>
<dbReference type="Pfam" id="PF08534">
    <property type="entry name" value="Redoxin"/>
    <property type="match status" value="1"/>
</dbReference>
<comment type="caution">
    <text evidence="2">The sequence shown here is derived from an EMBL/GenBank/DDBJ whole genome shotgun (WGS) entry which is preliminary data.</text>
</comment>
<dbReference type="SUPFAM" id="SSF52833">
    <property type="entry name" value="Thioredoxin-like"/>
    <property type="match status" value="1"/>
</dbReference>
<evidence type="ECO:0000259" key="1">
    <source>
        <dbReference type="PROSITE" id="PS51352"/>
    </source>
</evidence>
<dbReference type="PANTHER" id="PTHR42852:SF13">
    <property type="entry name" value="PROTEIN DIPZ"/>
    <property type="match status" value="1"/>
</dbReference>
<gene>
    <name evidence="2" type="ORF">EGH25_04760</name>
</gene>
<dbReference type="PROSITE" id="PS51352">
    <property type="entry name" value="THIOREDOXIN_2"/>
    <property type="match status" value="1"/>
</dbReference>
<proteinExistence type="predicted"/>
<dbReference type="InterPro" id="IPR013740">
    <property type="entry name" value="Redoxin"/>
</dbReference>
<feature type="domain" description="Thioredoxin" evidence="1">
    <location>
        <begin position="25"/>
        <end position="170"/>
    </location>
</feature>
<dbReference type="Proteomes" id="UP001149411">
    <property type="component" value="Unassembled WGS sequence"/>
</dbReference>
<name>A0A9Q4GIW2_9EURY</name>
<reference evidence="2" key="1">
    <citation type="submission" date="2022-09" db="EMBL/GenBank/DDBJ databases">
        <title>Haloadaptaus new haloarchaeum isolated from saline soil.</title>
        <authorList>
            <person name="Duran-Viseras A."/>
            <person name="Sanchez-Porro C."/>
            <person name="Ventosa A."/>
        </authorList>
    </citation>
    <scope>NUCLEOTIDE SEQUENCE</scope>
    <source>
        <strain evidence="2">F3-133</strain>
    </source>
</reference>
<dbReference type="GO" id="GO:0016491">
    <property type="term" value="F:oxidoreductase activity"/>
    <property type="evidence" value="ECO:0007669"/>
    <property type="project" value="InterPro"/>
</dbReference>
<dbReference type="InterPro" id="IPR036249">
    <property type="entry name" value="Thioredoxin-like_sf"/>
</dbReference>
<evidence type="ECO:0000313" key="2">
    <source>
        <dbReference type="EMBL" id="MCX2818661.1"/>
    </source>
</evidence>
<organism evidence="2 3">
    <name type="scientific">Halorutilus salinus</name>
    <dbReference type="NCBI Taxonomy" id="2487751"/>
    <lineage>
        <taxon>Archaea</taxon>
        <taxon>Methanobacteriati</taxon>
        <taxon>Methanobacteriota</taxon>
        <taxon>Stenosarchaea group</taxon>
        <taxon>Halobacteria</taxon>
        <taxon>Halorutilales</taxon>
        <taxon>Halorutilaceae</taxon>
        <taxon>Halorutilus</taxon>
    </lineage>
</organism>
<dbReference type="Gene3D" id="3.40.30.10">
    <property type="entry name" value="Glutaredoxin"/>
    <property type="match status" value="1"/>
</dbReference>
<protein>
    <submittedName>
        <fullName evidence="2">TlpA disulfide reductase family protein</fullName>
    </submittedName>
</protein>
<keyword evidence="3" id="KW-1185">Reference proteome</keyword>
<dbReference type="AlphaFoldDB" id="A0A9Q4GIW2"/>
<dbReference type="RefSeq" id="WP_266086504.1">
    <property type="nucleotide sequence ID" value="NZ_RKLV01000004.1"/>
</dbReference>